<dbReference type="CDD" id="cd22268">
    <property type="entry name" value="DPBB_RlpA-like"/>
    <property type="match status" value="1"/>
</dbReference>
<dbReference type="GO" id="GO:0008932">
    <property type="term" value="F:lytic endotransglycosylase activity"/>
    <property type="evidence" value="ECO:0007669"/>
    <property type="project" value="UniProtKB-UniRule"/>
</dbReference>
<dbReference type="GO" id="GO:0000270">
    <property type="term" value="P:peptidoglycan metabolic process"/>
    <property type="evidence" value="ECO:0007669"/>
    <property type="project" value="UniProtKB-UniRule"/>
</dbReference>
<dbReference type="NCBIfam" id="TIGR00413">
    <property type="entry name" value="rlpA"/>
    <property type="match status" value="1"/>
</dbReference>
<evidence type="ECO:0000313" key="6">
    <source>
        <dbReference type="EMBL" id="ANE53349.1"/>
    </source>
</evidence>
<dbReference type="InterPro" id="IPR036908">
    <property type="entry name" value="RlpA-like_sf"/>
</dbReference>
<dbReference type="InterPro" id="IPR034718">
    <property type="entry name" value="RlpA"/>
</dbReference>
<dbReference type="EC" id="4.2.2.-" evidence="3"/>
<evidence type="ECO:0000256" key="4">
    <source>
        <dbReference type="RuleBase" id="RU003495"/>
    </source>
</evidence>
<keyword evidence="2 3" id="KW-0961">Cell wall biogenesis/degradation</keyword>
<name>A0A172U1W5_9BACT</name>
<dbReference type="STRING" id="1492898.SY85_06415"/>
<accession>A0A172U1W5</accession>
<evidence type="ECO:0000256" key="3">
    <source>
        <dbReference type="HAMAP-Rule" id="MF_02071"/>
    </source>
</evidence>
<dbReference type="Gene3D" id="2.40.40.10">
    <property type="entry name" value="RlpA-like domain"/>
    <property type="match status" value="1"/>
</dbReference>
<dbReference type="AlphaFoldDB" id="A0A172U1W5"/>
<dbReference type="GO" id="GO:0071555">
    <property type="term" value="P:cell wall organization"/>
    <property type="evidence" value="ECO:0007669"/>
    <property type="project" value="UniProtKB-KW"/>
</dbReference>
<keyword evidence="1 3" id="KW-0456">Lyase</keyword>
<comment type="function">
    <text evidence="3">Lytic transglycosylase with a strong preference for naked glycan strands that lack stem peptides.</text>
</comment>
<evidence type="ECO:0000256" key="1">
    <source>
        <dbReference type="ARBA" id="ARBA00023239"/>
    </source>
</evidence>
<feature type="domain" description="RlpA-like protein double-psi beta-barrel" evidence="5">
    <location>
        <begin position="22"/>
        <end position="109"/>
    </location>
</feature>
<dbReference type="PANTHER" id="PTHR34183:SF8">
    <property type="entry name" value="ENDOLYTIC PEPTIDOGLYCAN TRANSGLYCOSYLASE RLPA-RELATED"/>
    <property type="match status" value="1"/>
</dbReference>
<evidence type="ECO:0000259" key="5">
    <source>
        <dbReference type="Pfam" id="PF03330"/>
    </source>
</evidence>
<dbReference type="Proteomes" id="UP000077177">
    <property type="component" value="Chromosome"/>
</dbReference>
<dbReference type="Pfam" id="PF03330">
    <property type="entry name" value="DPBB_1"/>
    <property type="match status" value="1"/>
</dbReference>
<dbReference type="PANTHER" id="PTHR34183">
    <property type="entry name" value="ENDOLYTIC PEPTIDOGLYCAN TRANSGLYCOSYLASE RLPA"/>
    <property type="match status" value="1"/>
</dbReference>
<reference evidence="7" key="1">
    <citation type="submission" date="2015-01" db="EMBL/GenBank/DDBJ databases">
        <title>Flavisolibacter sp./LCS9/ whole genome sequencing.</title>
        <authorList>
            <person name="Kim M.K."/>
            <person name="Srinivasan S."/>
            <person name="Lee J.-J."/>
        </authorList>
    </citation>
    <scope>NUCLEOTIDE SEQUENCE [LARGE SCALE GENOMIC DNA]</scope>
    <source>
        <strain evidence="7">LCS9</strain>
    </source>
</reference>
<dbReference type="InterPro" id="IPR012997">
    <property type="entry name" value="RplA"/>
</dbReference>
<organism evidence="6 7">
    <name type="scientific">Flavisolibacter tropicus</name>
    <dbReference type="NCBI Taxonomy" id="1492898"/>
    <lineage>
        <taxon>Bacteria</taxon>
        <taxon>Pseudomonadati</taxon>
        <taxon>Bacteroidota</taxon>
        <taxon>Chitinophagia</taxon>
        <taxon>Chitinophagales</taxon>
        <taxon>Chitinophagaceae</taxon>
        <taxon>Flavisolibacter</taxon>
    </lineage>
</organism>
<dbReference type="KEGG" id="fla:SY85_06415"/>
<proteinExistence type="inferred from homology"/>
<dbReference type="SUPFAM" id="SSF50685">
    <property type="entry name" value="Barwin-like endoglucanases"/>
    <property type="match status" value="1"/>
</dbReference>
<dbReference type="EMBL" id="CP011390">
    <property type="protein sequence ID" value="ANE53349.1"/>
    <property type="molecule type" value="Genomic_DNA"/>
</dbReference>
<evidence type="ECO:0000313" key="7">
    <source>
        <dbReference type="Proteomes" id="UP000077177"/>
    </source>
</evidence>
<protein>
    <recommendedName>
        <fullName evidence="3">Probable endolytic peptidoglycan transglycosylase RlpA</fullName>
        <ecNumber evidence="3">4.2.2.-</ecNumber>
    </recommendedName>
</protein>
<comment type="similarity">
    <text evidence="3 4">Belongs to the RlpA family.</text>
</comment>
<dbReference type="HAMAP" id="MF_02071">
    <property type="entry name" value="RlpA"/>
    <property type="match status" value="1"/>
</dbReference>
<evidence type="ECO:0000256" key="2">
    <source>
        <dbReference type="ARBA" id="ARBA00023316"/>
    </source>
</evidence>
<dbReference type="InterPro" id="IPR009009">
    <property type="entry name" value="RlpA-like_DPBB"/>
</dbReference>
<keyword evidence="7" id="KW-1185">Reference proteome</keyword>
<sequence>MDNSINSETSPKSITELKAYYGTASYYADKFTGRKTATGDTYDHEKLTAACNVLALGTWIRVTNLQNNKTVIVQVNDRLHPKNKRIVDLSRLAAQKLGYIGRGLTQVKVEVLGKKKLTQK</sequence>
<reference evidence="6 7" key="2">
    <citation type="journal article" date="2016" name="Int. J. Syst. Evol. Microbiol.">
        <title>Flavisolibacter tropicus sp. nov., isolated from tropical soil.</title>
        <authorList>
            <person name="Lee J.J."/>
            <person name="Kang M.S."/>
            <person name="Kim G.S."/>
            <person name="Lee C.S."/>
            <person name="Lim S."/>
            <person name="Lee J."/>
            <person name="Roh S.H."/>
            <person name="Kang H."/>
            <person name="Ha J.M."/>
            <person name="Bae S."/>
            <person name="Jung H.Y."/>
            <person name="Kim M.K."/>
        </authorList>
    </citation>
    <scope>NUCLEOTIDE SEQUENCE [LARGE SCALE GENOMIC DNA]</scope>
    <source>
        <strain evidence="6 7">LCS9</strain>
    </source>
</reference>
<gene>
    <name evidence="3" type="primary">rlpA</name>
    <name evidence="6" type="ORF">SY85_06415</name>
</gene>